<reference evidence="2" key="4">
    <citation type="submission" date="2019-03" db="UniProtKB">
        <authorList>
            <consortium name="EnsemblPlants"/>
        </authorList>
    </citation>
    <scope>IDENTIFICATION</scope>
</reference>
<dbReference type="Proteomes" id="UP000015105">
    <property type="component" value="Chromosome 6D"/>
</dbReference>
<evidence type="ECO:0000256" key="1">
    <source>
        <dbReference type="SAM" id="MobiDB-lite"/>
    </source>
</evidence>
<reference evidence="3" key="2">
    <citation type="journal article" date="2017" name="Nat. Plants">
        <title>The Aegilops tauschii genome reveals multiple impacts of transposons.</title>
        <authorList>
            <person name="Zhao G."/>
            <person name="Zou C."/>
            <person name="Li K."/>
            <person name="Wang K."/>
            <person name="Li T."/>
            <person name="Gao L."/>
            <person name="Zhang X."/>
            <person name="Wang H."/>
            <person name="Yang Z."/>
            <person name="Liu X."/>
            <person name="Jiang W."/>
            <person name="Mao L."/>
            <person name="Kong X."/>
            <person name="Jiao Y."/>
            <person name="Jia J."/>
        </authorList>
    </citation>
    <scope>NUCLEOTIDE SEQUENCE [LARGE SCALE GENOMIC DNA]</scope>
    <source>
        <strain evidence="3">cv. AL8/78</strain>
    </source>
</reference>
<accession>A0A453P2F7</accession>
<dbReference type="EnsemblPlants" id="AET6Gv20580600.1">
    <property type="protein sequence ID" value="AET6Gv20580600.1"/>
    <property type="gene ID" value="AET6Gv20580600"/>
</dbReference>
<reference evidence="3" key="1">
    <citation type="journal article" date="2014" name="Science">
        <title>Ancient hybridizations among the ancestral genomes of bread wheat.</title>
        <authorList>
            <consortium name="International Wheat Genome Sequencing Consortium,"/>
            <person name="Marcussen T."/>
            <person name="Sandve S.R."/>
            <person name="Heier L."/>
            <person name="Spannagl M."/>
            <person name="Pfeifer M."/>
            <person name="Jakobsen K.S."/>
            <person name="Wulff B.B."/>
            <person name="Steuernagel B."/>
            <person name="Mayer K.F."/>
            <person name="Olsen O.A."/>
        </authorList>
    </citation>
    <scope>NUCLEOTIDE SEQUENCE [LARGE SCALE GENOMIC DNA]</scope>
    <source>
        <strain evidence="3">cv. AL8/78</strain>
    </source>
</reference>
<keyword evidence="3" id="KW-1185">Reference proteome</keyword>
<feature type="compositionally biased region" description="Basic residues" evidence="1">
    <location>
        <begin position="9"/>
        <end position="23"/>
    </location>
</feature>
<dbReference type="Gramene" id="AET6Gv20580600.1">
    <property type="protein sequence ID" value="AET6Gv20580600.1"/>
    <property type="gene ID" value="AET6Gv20580600"/>
</dbReference>
<name>A0A453P2F7_AEGTS</name>
<evidence type="ECO:0000313" key="2">
    <source>
        <dbReference type="EnsemblPlants" id="AET6Gv20580600.1"/>
    </source>
</evidence>
<protein>
    <submittedName>
        <fullName evidence="2">Uncharacterized protein</fullName>
    </submittedName>
</protein>
<organism evidence="2 3">
    <name type="scientific">Aegilops tauschii subsp. strangulata</name>
    <name type="common">Goatgrass</name>
    <dbReference type="NCBI Taxonomy" id="200361"/>
    <lineage>
        <taxon>Eukaryota</taxon>
        <taxon>Viridiplantae</taxon>
        <taxon>Streptophyta</taxon>
        <taxon>Embryophyta</taxon>
        <taxon>Tracheophyta</taxon>
        <taxon>Spermatophyta</taxon>
        <taxon>Magnoliopsida</taxon>
        <taxon>Liliopsida</taxon>
        <taxon>Poales</taxon>
        <taxon>Poaceae</taxon>
        <taxon>BOP clade</taxon>
        <taxon>Pooideae</taxon>
        <taxon>Triticodae</taxon>
        <taxon>Triticeae</taxon>
        <taxon>Triticinae</taxon>
        <taxon>Aegilops</taxon>
    </lineage>
</organism>
<feature type="region of interest" description="Disordered" evidence="1">
    <location>
        <begin position="1"/>
        <end position="65"/>
    </location>
</feature>
<evidence type="ECO:0000313" key="3">
    <source>
        <dbReference type="Proteomes" id="UP000015105"/>
    </source>
</evidence>
<proteinExistence type="predicted"/>
<reference evidence="2" key="3">
    <citation type="journal article" date="2017" name="Nature">
        <title>Genome sequence of the progenitor of the wheat D genome Aegilops tauschii.</title>
        <authorList>
            <person name="Luo M.C."/>
            <person name="Gu Y.Q."/>
            <person name="Puiu D."/>
            <person name="Wang H."/>
            <person name="Twardziok S.O."/>
            <person name="Deal K.R."/>
            <person name="Huo N."/>
            <person name="Zhu T."/>
            <person name="Wang L."/>
            <person name="Wang Y."/>
            <person name="McGuire P.E."/>
            <person name="Liu S."/>
            <person name="Long H."/>
            <person name="Ramasamy R.K."/>
            <person name="Rodriguez J.C."/>
            <person name="Van S.L."/>
            <person name="Yuan L."/>
            <person name="Wang Z."/>
            <person name="Xia Z."/>
            <person name="Xiao L."/>
            <person name="Anderson O.D."/>
            <person name="Ouyang S."/>
            <person name="Liang Y."/>
            <person name="Zimin A.V."/>
            <person name="Pertea G."/>
            <person name="Qi P."/>
            <person name="Bennetzen J.L."/>
            <person name="Dai X."/>
            <person name="Dawson M.W."/>
            <person name="Muller H.G."/>
            <person name="Kugler K."/>
            <person name="Rivarola-Duarte L."/>
            <person name="Spannagl M."/>
            <person name="Mayer K.F.X."/>
            <person name="Lu F.H."/>
            <person name="Bevan M.W."/>
            <person name="Leroy P."/>
            <person name="Li P."/>
            <person name="You F.M."/>
            <person name="Sun Q."/>
            <person name="Liu Z."/>
            <person name="Lyons E."/>
            <person name="Wicker T."/>
            <person name="Salzberg S.L."/>
            <person name="Devos K.M."/>
            <person name="Dvorak J."/>
        </authorList>
    </citation>
    <scope>NUCLEOTIDE SEQUENCE [LARGE SCALE GENOMIC DNA]</scope>
    <source>
        <strain evidence="2">cv. AL8/78</strain>
    </source>
</reference>
<dbReference type="AlphaFoldDB" id="A0A453P2F7"/>
<reference evidence="2" key="5">
    <citation type="journal article" date="2021" name="G3 (Bethesda)">
        <title>Aegilops tauschii genome assembly Aet v5.0 features greater sequence contiguity and improved annotation.</title>
        <authorList>
            <person name="Wang L."/>
            <person name="Zhu T."/>
            <person name="Rodriguez J.C."/>
            <person name="Deal K.R."/>
            <person name="Dubcovsky J."/>
            <person name="McGuire P.E."/>
            <person name="Lux T."/>
            <person name="Spannagl M."/>
            <person name="Mayer K.F.X."/>
            <person name="Baldrich P."/>
            <person name="Meyers B.C."/>
            <person name="Huo N."/>
            <person name="Gu Y.Q."/>
            <person name="Zhou H."/>
            <person name="Devos K.M."/>
            <person name="Bennetzen J.L."/>
            <person name="Unver T."/>
            <person name="Budak H."/>
            <person name="Gulick P.J."/>
            <person name="Galiba G."/>
            <person name="Kalapos B."/>
            <person name="Nelson D.R."/>
            <person name="Li P."/>
            <person name="You F.M."/>
            <person name="Luo M.C."/>
            <person name="Dvorak J."/>
        </authorList>
    </citation>
    <scope>NUCLEOTIDE SEQUENCE [LARGE SCALE GENOMIC DNA]</scope>
    <source>
        <strain evidence="2">cv. AL8/78</strain>
    </source>
</reference>
<sequence length="65" mass="7328">SSFPESRHYCAKHSRFPHPHPHPRPGPPSSPLCSSLFCISRRGRARRVEETGRQPGWEGGGRKQP</sequence>